<reference evidence="1" key="1">
    <citation type="submission" date="2014-09" db="EMBL/GenBank/DDBJ databases">
        <authorList>
            <person name="Magalhaes I.L.F."/>
            <person name="Oliveira U."/>
            <person name="Santos F.R."/>
            <person name="Vidigal T.H.D.A."/>
            <person name="Brescovit A.D."/>
            <person name="Santos A.J."/>
        </authorList>
    </citation>
    <scope>NUCLEOTIDE SEQUENCE</scope>
    <source>
        <tissue evidence="1">Shoot tissue taken approximately 20 cm above the soil surface</tissue>
    </source>
</reference>
<sequence length="20" mass="2407">MICQLDVKEQLVLTYVLNRK</sequence>
<accession>A0A0A9H9W8</accession>
<proteinExistence type="predicted"/>
<protein>
    <submittedName>
        <fullName evidence="1">Uncharacterized protein</fullName>
    </submittedName>
</protein>
<organism evidence="1">
    <name type="scientific">Arundo donax</name>
    <name type="common">Giant reed</name>
    <name type="synonym">Donax arundinaceus</name>
    <dbReference type="NCBI Taxonomy" id="35708"/>
    <lineage>
        <taxon>Eukaryota</taxon>
        <taxon>Viridiplantae</taxon>
        <taxon>Streptophyta</taxon>
        <taxon>Embryophyta</taxon>
        <taxon>Tracheophyta</taxon>
        <taxon>Spermatophyta</taxon>
        <taxon>Magnoliopsida</taxon>
        <taxon>Liliopsida</taxon>
        <taxon>Poales</taxon>
        <taxon>Poaceae</taxon>
        <taxon>PACMAD clade</taxon>
        <taxon>Arundinoideae</taxon>
        <taxon>Arundineae</taxon>
        <taxon>Arundo</taxon>
    </lineage>
</organism>
<dbReference type="EMBL" id="GBRH01164344">
    <property type="protein sequence ID" value="JAE33552.1"/>
    <property type="molecule type" value="Transcribed_RNA"/>
</dbReference>
<reference evidence="1" key="2">
    <citation type="journal article" date="2015" name="Data Brief">
        <title>Shoot transcriptome of the giant reed, Arundo donax.</title>
        <authorList>
            <person name="Barrero R.A."/>
            <person name="Guerrero F.D."/>
            <person name="Moolhuijzen P."/>
            <person name="Goolsby J.A."/>
            <person name="Tidwell J."/>
            <person name="Bellgard S.E."/>
            <person name="Bellgard M.I."/>
        </authorList>
    </citation>
    <scope>NUCLEOTIDE SEQUENCE</scope>
    <source>
        <tissue evidence="1">Shoot tissue taken approximately 20 cm above the soil surface</tissue>
    </source>
</reference>
<name>A0A0A9H9W8_ARUDO</name>
<dbReference type="AlphaFoldDB" id="A0A0A9H9W8"/>
<evidence type="ECO:0000313" key="1">
    <source>
        <dbReference type="EMBL" id="JAE33552.1"/>
    </source>
</evidence>